<dbReference type="GO" id="GO:0030010">
    <property type="term" value="P:establishment of cell polarity"/>
    <property type="evidence" value="ECO:0007669"/>
    <property type="project" value="EnsemblFungi"/>
</dbReference>
<dbReference type="OrthoDB" id="19944at2759"/>
<dbReference type="Pfam" id="PF08596">
    <property type="entry name" value="Lgl_C"/>
    <property type="match status" value="1"/>
</dbReference>
<organism evidence="6 7">
    <name type="scientific">Naumovozyma dairenensis (strain ATCC 10597 / BCRC 20456 / CBS 421 / NBRC 0211 / NRRL Y-12639)</name>
    <name type="common">Saccharomyces dairenensis</name>
    <dbReference type="NCBI Taxonomy" id="1071378"/>
    <lineage>
        <taxon>Eukaryota</taxon>
        <taxon>Fungi</taxon>
        <taxon>Dikarya</taxon>
        <taxon>Ascomycota</taxon>
        <taxon>Saccharomycotina</taxon>
        <taxon>Saccharomycetes</taxon>
        <taxon>Saccharomycetales</taxon>
        <taxon>Saccharomycetaceae</taxon>
        <taxon>Naumovozyma</taxon>
    </lineage>
</organism>
<dbReference type="eggNOG" id="KOG1983">
    <property type="taxonomic scope" value="Eukaryota"/>
</dbReference>
<feature type="domain" description="Lethal giant larvae (Lgl)-like C-terminal" evidence="5">
    <location>
        <begin position="543"/>
        <end position="942"/>
    </location>
</feature>
<dbReference type="GO" id="GO:0005096">
    <property type="term" value="F:GTPase activator activity"/>
    <property type="evidence" value="ECO:0007669"/>
    <property type="project" value="TreeGrafter"/>
</dbReference>
<evidence type="ECO:0000256" key="3">
    <source>
        <dbReference type="PROSITE-ProRule" id="PRU00221"/>
    </source>
</evidence>
<dbReference type="InterPro" id="IPR013905">
    <property type="entry name" value="Lgl_C_dom"/>
</dbReference>
<gene>
    <name evidence="6" type="primary">NDAI0E04620</name>
    <name evidence="6" type="ordered locus">NDAI_0E04620</name>
</gene>
<feature type="compositionally biased region" description="Low complexity" evidence="4">
    <location>
        <begin position="22"/>
        <end position="39"/>
    </location>
</feature>
<dbReference type="PANTHER" id="PTHR10241:SF25">
    <property type="entry name" value="TOMOSYN, ISOFORM C"/>
    <property type="match status" value="1"/>
</dbReference>
<evidence type="ECO:0000313" key="7">
    <source>
        <dbReference type="Proteomes" id="UP000000689"/>
    </source>
</evidence>
<dbReference type="Gene3D" id="2.130.10.10">
    <property type="entry name" value="YVTN repeat-like/Quinoprotein amine dehydrogenase"/>
    <property type="match status" value="1"/>
</dbReference>
<dbReference type="GO" id="GO:0007264">
    <property type="term" value="P:small GTPase-mediated signal transduction"/>
    <property type="evidence" value="ECO:0007669"/>
    <property type="project" value="EnsemblFungi"/>
</dbReference>
<dbReference type="AlphaFoldDB" id="G0WC09"/>
<dbReference type="InterPro" id="IPR036322">
    <property type="entry name" value="WD40_repeat_dom_sf"/>
</dbReference>
<keyword evidence="7" id="KW-1185">Reference proteome</keyword>
<dbReference type="KEGG" id="ndi:NDAI_0E04620"/>
<dbReference type="GO" id="GO:0043332">
    <property type="term" value="C:mating projection tip"/>
    <property type="evidence" value="ECO:0007669"/>
    <property type="project" value="EnsemblFungi"/>
</dbReference>
<keyword evidence="2" id="KW-0268">Exocytosis</keyword>
<accession>G0WC09</accession>
<feature type="repeat" description="WD" evidence="3">
    <location>
        <begin position="272"/>
        <end position="301"/>
    </location>
</feature>
<comment type="similarity">
    <text evidence="1">Belongs to the WD repeat L(2)GL family.</text>
</comment>
<evidence type="ECO:0000256" key="1">
    <source>
        <dbReference type="ARBA" id="ARBA00008070"/>
    </source>
</evidence>
<dbReference type="GO" id="GO:0006893">
    <property type="term" value="P:Golgi to plasma membrane transport"/>
    <property type="evidence" value="ECO:0007669"/>
    <property type="project" value="EnsemblFungi"/>
</dbReference>
<sequence>MFKRTKLKKVSNPFKSSKKAEPASSSTTNSPTKTSTSKTNVLRSANISDLTASSSSKMFNPRELYSFGFTGKVITMAFDFTQSLLALATETGELRIYGEKQVEVVIPLENKIPIVKMKFVKGIYLIAVDAKDTILVISLYSKKVLTTVFSPNRITCMEVDPSLDWIFFGLQSGTVMIYDIDRNQFSNMKIENLQKAKFFPKDRLSPVVSIQWNPRDIGTVLISYEWVTVTYSLIDGDIKQSFIYDLPPFSPGGNPSMNVDKLRRPKVIQSLYHPNSLHILTAHEDNSLVFWDANTGELIQARSLLETDVNIPQAGLINNTNGDSGPQILSVDWICQSDPEYTSLVIATGTTTGTENIQDLTMLDLGGTPLYSLTSYEGMSKYYSVPVQERHFPLVNKSKIRSLLPIPKASPYFHGCHDPSFILILLDDGEIETLLYPSGLFTSKASLFPQNISWIRPVVTMSMAVAVPSKLWLGMMSSNSAKDSLLKGGSLTKRPMRKQELRSVIVTGHTNGSLRIYDASHGELDDSSVFDVNVSQILNKSTSVSITHASFATETLELAVCVESGDVVLFKFEVNKFYDPENKNKENNLALEFGRFSLNDHKEILIDVKSRASRYVKQGFMPITAVHAKRGRISAVTNSNVGFVGIAYEDGSILVIDRRGPAVIFMDNIRNISGIRGQNITAIEFSIMEYGQDGYSSILMFCGTNNAEILVYRVFPESNGRFAVEFIEFTKTNDAGSISKIDTFAKANKISCSATISRMQDLSKGIPIPGYVCISGQSDIRIIKPGKSKESHRSFKFPLAASGLSHVYMMNSKGQRELMIILSCLLINGDIKILSVPDLKELKSSPSLVPVHSAFMNGSSVLKNGEIAVRSGKFKMSLISLVNDPKSEITKKSVDTDTLYNPNLRIKYRPQVNTLQWARGTVTCTPEQLDILLGGERRPASKYQESLIAKGTLTVKPTDKPGASSPQLYKKPVRHGRSSHYGVLKSVSRAVETHWDVLEDNFNDYATAVGEGMNDAVEQTGKDLVKGSLGF</sequence>
<evidence type="ECO:0000256" key="4">
    <source>
        <dbReference type="SAM" id="MobiDB-lite"/>
    </source>
</evidence>
<dbReference type="GO" id="GO:0031267">
    <property type="term" value="F:small GTPase binding"/>
    <property type="evidence" value="ECO:0007669"/>
    <property type="project" value="EnsemblFungi"/>
</dbReference>
<dbReference type="HOGENOM" id="CLU_006030_0_0_1"/>
<dbReference type="GO" id="GO:0005886">
    <property type="term" value="C:plasma membrane"/>
    <property type="evidence" value="ECO:0007669"/>
    <property type="project" value="EnsemblFungi"/>
</dbReference>
<evidence type="ECO:0000256" key="2">
    <source>
        <dbReference type="ARBA" id="ARBA00022483"/>
    </source>
</evidence>
<dbReference type="EMBL" id="HE580271">
    <property type="protein sequence ID" value="CCD25279.1"/>
    <property type="molecule type" value="Genomic_DNA"/>
</dbReference>
<dbReference type="GO" id="GO:0006887">
    <property type="term" value="P:exocytosis"/>
    <property type="evidence" value="ECO:0007669"/>
    <property type="project" value="UniProtKB-KW"/>
</dbReference>
<dbReference type="SMART" id="SM00320">
    <property type="entry name" value="WD40"/>
    <property type="match status" value="5"/>
</dbReference>
<dbReference type="GO" id="GO:0019905">
    <property type="term" value="F:syntaxin binding"/>
    <property type="evidence" value="ECO:0007669"/>
    <property type="project" value="TreeGrafter"/>
</dbReference>
<dbReference type="SUPFAM" id="SSF50978">
    <property type="entry name" value="WD40 repeat-like"/>
    <property type="match status" value="2"/>
</dbReference>
<dbReference type="PROSITE" id="PS50082">
    <property type="entry name" value="WD_REPEATS_2"/>
    <property type="match status" value="1"/>
</dbReference>
<dbReference type="OMA" id="QIYVFGQ"/>
<dbReference type="STRING" id="1071378.G0WC09"/>
<proteinExistence type="inferred from homology"/>
<dbReference type="InterPro" id="IPR015943">
    <property type="entry name" value="WD40/YVTN_repeat-like_dom_sf"/>
</dbReference>
<dbReference type="GO" id="GO:0005829">
    <property type="term" value="C:cytosol"/>
    <property type="evidence" value="ECO:0007669"/>
    <property type="project" value="EnsemblFungi"/>
</dbReference>
<dbReference type="GeneID" id="11499028"/>
<dbReference type="InterPro" id="IPR001680">
    <property type="entry name" value="WD40_rpt"/>
</dbReference>
<dbReference type="RefSeq" id="XP_003670522.1">
    <property type="nucleotide sequence ID" value="XM_003670474.1"/>
</dbReference>
<dbReference type="Proteomes" id="UP000000689">
    <property type="component" value="Chromosome 5"/>
</dbReference>
<feature type="region of interest" description="Disordered" evidence="4">
    <location>
        <begin position="1"/>
        <end position="39"/>
    </location>
</feature>
<evidence type="ECO:0000259" key="5">
    <source>
        <dbReference type="Pfam" id="PF08596"/>
    </source>
</evidence>
<protein>
    <recommendedName>
        <fullName evidence="5">Lethal giant larvae (Lgl)-like C-terminal domain-containing protein</fullName>
    </recommendedName>
</protein>
<dbReference type="GO" id="GO:0045159">
    <property type="term" value="F:myosin II binding"/>
    <property type="evidence" value="ECO:0007669"/>
    <property type="project" value="TreeGrafter"/>
</dbReference>
<reference evidence="6 7" key="1">
    <citation type="journal article" date="2011" name="Proc. Natl. Acad. Sci. U.S.A.">
        <title>Evolutionary erosion of yeast sex chromosomes by mating-type switching accidents.</title>
        <authorList>
            <person name="Gordon J.L."/>
            <person name="Armisen D."/>
            <person name="Proux-Wera E."/>
            <person name="Oheigeartaigh S.S."/>
            <person name="Byrne K.P."/>
            <person name="Wolfe K.H."/>
        </authorList>
    </citation>
    <scope>NUCLEOTIDE SEQUENCE [LARGE SCALE GENOMIC DNA]</scope>
    <source>
        <strain evidence="7">ATCC 10597 / BCRC 20456 / CBS 421 / NBRC 0211 / NRRL Y-12639</strain>
    </source>
</reference>
<dbReference type="PANTHER" id="PTHR10241">
    <property type="entry name" value="LETHAL 2 GIANT LARVAE PROTEIN"/>
    <property type="match status" value="1"/>
</dbReference>
<evidence type="ECO:0000313" key="6">
    <source>
        <dbReference type="EMBL" id="CCD25279.1"/>
    </source>
</evidence>
<keyword evidence="3" id="KW-0853">WD repeat</keyword>
<name>G0WC09_NAUDC</name>